<name>A0A2N5N512_9BACL</name>
<dbReference type="CDD" id="cd05198">
    <property type="entry name" value="formate_dh_like"/>
    <property type="match status" value="1"/>
</dbReference>
<dbReference type="SUPFAM" id="SSF52283">
    <property type="entry name" value="Formate/glycerate dehydrogenase catalytic domain-like"/>
    <property type="match status" value="1"/>
</dbReference>
<dbReference type="GO" id="GO:0030267">
    <property type="term" value="F:glyoxylate reductase (NADPH) activity"/>
    <property type="evidence" value="ECO:0007669"/>
    <property type="project" value="TreeGrafter"/>
</dbReference>
<evidence type="ECO:0000256" key="1">
    <source>
        <dbReference type="ARBA" id="ARBA00005854"/>
    </source>
</evidence>
<dbReference type="InterPro" id="IPR006140">
    <property type="entry name" value="D-isomer_DH_NAD-bd"/>
</dbReference>
<keyword evidence="6" id="KW-1185">Reference proteome</keyword>
<dbReference type="PANTHER" id="PTHR10996">
    <property type="entry name" value="2-HYDROXYACID DEHYDROGENASE-RELATED"/>
    <property type="match status" value="1"/>
</dbReference>
<dbReference type="InterPro" id="IPR050223">
    <property type="entry name" value="D-isomer_2-hydroxyacid_DH"/>
</dbReference>
<dbReference type="SUPFAM" id="SSF51735">
    <property type="entry name" value="NAD(P)-binding Rossmann-fold domains"/>
    <property type="match status" value="1"/>
</dbReference>
<dbReference type="EMBL" id="NFEZ01000004">
    <property type="protein sequence ID" value="PLT45444.1"/>
    <property type="molecule type" value="Genomic_DNA"/>
</dbReference>
<dbReference type="FunFam" id="3.40.50.720:FF:000203">
    <property type="entry name" value="D-3-phosphoglycerate dehydrogenase (SerA)"/>
    <property type="match status" value="1"/>
</dbReference>
<dbReference type="GO" id="GO:0004617">
    <property type="term" value="F:phosphoglycerate dehydrogenase activity"/>
    <property type="evidence" value="ECO:0007669"/>
    <property type="project" value="UniProtKB-EC"/>
</dbReference>
<dbReference type="InterPro" id="IPR036291">
    <property type="entry name" value="NAD(P)-bd_dom_sf"/>
</dbReference>
<gene>
    <name evidence="5" type="ORF">B8V81_3875</name>
</gene>
<organism evidence="5 6">
    <name type="scientific">Paenibacillus pasadenensis</name>
    <dbReference type="NCBI Taxonomy" id="217090"/>
    <lineage>
        <taxon>Bacteria</taxon>
        <taxon>Bacillati</taxon>
        <taxon>Bacillota</taxon>
        <taxon>Bacilli</taxon>
        <taxon>Bacillales</taxon>
        <taxon>Paenibacillaceae</taxon>
        <taxon>Paenibacillus</taxon>
    </lineage>
</organism>
<dbReference type="PANTHER" id="PTHR10996:SF178">
    <property type="entry name" value="2-HYDROXYACID DEHYDROGENASE YGL185C-RELATED"/>
    <property type="match status" value="1"/>
</dbReference>
<reference evidence="5 6" key="1">
    <citation type="submission" date="2017-05" db="EMBL/GenBank/DDBJ databases">
        <title>Functional genome analysis of Paenibacillus pasadenensis strain R16: insights on endophytic life style and antifungal activity.</title>
        <authorList>
            <person name="Passera A."/>
            <person name="Marcolungo L."/>
            <person name="Casati P."/>
            <person name="Brasca M."/>
            <person name="Quaglino F."/>
            <person name="Delledonne M."/>
        </authorList>
    </citation>
    <scope>NUCLEOTIDE SEQUENCE [LARGE SCALE GENOMIC DNA]</scope>
    <source>
        <strain evidence="5 6">R16</strain>
    </source>
</reference>
<dbReference type="GO" id="GO:0016618">
    <property type="term" value="F:hydroxypyruvate reductase [NAD(P)H] activity"/>
    <property type="evidence" value="ECO:0007669"/>
    <property type="project" value="TreeGrafter"/>
</dbReference>
<dbReference type="Gene3D" id="3.40.50.720">
    <property type="entry name" value="NAD(P)-binding Rossmann-like Domain"/>
    <property type="match status" value="2"/>
</dbReference>
<keyword evidence="2 5" id="KW-0560">Oxidoreductase</keyword>
<evidence type="ECO:0000313" key="5">
    <source>
        <dbReference type="EMBL" id="PLT45444.1"/>
    </source>
</evidence>
<comment type="caution">
    <text evidence="5">The sequence shown here is derived from an EMBL/GenBank/DDBJ whole genome shotgun (WGS) entry which is preliminary data.</text>
</comment>
<proteinExistence type="inferred from homology"/>
<dbReference type="RefSeq" id="WP_101808971.1">
    <property type="nucleotide sequence ID" value="NZ_NFEZ01000004.1"/>
</dbReference>
<evidence type="ECO:0000256" key="3">
    <source>
        <dbReference type="ARBA" id="ARBA00023027"/>
    </source>
</evidence>
<evidence type="ECO:0000313" key="6">
    <source>
        <dbReference type="Proteomes" id="UP000234789"/>
    </source>
</evidence>
<feature type="domain" description="D-isomer specific 2-hydroxyacid dehydrogenase NAD-binding" evidence="4">
    <location>
        <begin position="95"/>
        <end position="275"/>
    </location>
</feature>
<keyword evidence="3" id="KW-0520">NAD</keyword>
<protein>
    <submittedName>
        <fullName evidence="5">D-3-phosphoglycerate dehydrogenase</fullName>
        <ecNumber evidence="5">1.1.1.95</ecNumber>
    </submittedName>
</protein>
<dbReference type="GO" id="GO:0005829">
    <property type="term" value="C:cytosol"/>
    <property type="evidence" value="ECO:0007669"/>
    <property type="project" value="TreeGrafter"/>
</dbReference>
<dbReference type="Proteomes" id="UP000234789">
    <property type="component" value="Unassembled WGS sequence"/>
</dbReference>
<dbReference type="AlphaFoldDB" id="A0A2N5N512"/>
<sequence>MPKPICYAEVSLHPLAWEQLKAHYEITSDDSRLPEASAALVYSVPDHWAFSESTSRLKAVACHSCSSSAAAWMKEQGIALTLAHSLWRTVAEHTLALMMAAARNIVPADRAVRNGEWSGQDLKIPYSGWDFQQKTIGIWGMGKIGIELAGLISGFGMNRLYNDCRRLPAEQEQRLGIAYASVEDMLAQADYFCILLPLNEQTRGALGKEQFARMKKGCILINTARAGIIEEQAFQEALENGTIGAAGLDVFWRENDVQPAYLAERTNVVLTPHLGGSTYECDMVLANAVLERK</sequence>
<dbReference type="Pfam" id="PF02826">
    <property type="entry name" value="2-Hacid_dh_C"/>
    <property type="match status" value="1"/>
</dbReference>
<dbReference type="GO" id="GO:0051287">
    <property type="term" value="F:NAD binding"/>
    <property type="evidence" value="ECO:0007669"/>
    <property type="project" value="InterPro"/>
</dbReference>
<evidence type="ECO:0000256" key="2">
    <source>
        <dbReference type="ARBA" id="ARBA00023002"/>
    </source>
</evidence>
<comment type="similarity">
    <text evidence="1">Belongs to the D-isomer specific 2-hydroxyacid dehydrogenase family.</text>
</comment>
<dbReference type="EC" id="1.1.1.95" evidence="5"/>
<evidence type="ECO:0000259" key="4">
    <source>
        <dbReference type="Pfam" id="PF02826"/>
    </source>
</evidence>
<accession>A0A2N5N512</accession>